<name>A0A9W6NGN7_9PSED</name>
<feature type="transmembrane region" description="Helical" evidence="1">
    <location>
        <begin position="185"/>
        <end position="202"/>
    </location>
</feature>
<gene>
    <name evidence="2" type="ORF">GCM10017655_40630</name>
</gene>
<keyword evidence="1" id="KW-1133">Transmembrane helix</keyword>
<sequence length="259" mass="28861">MQLYLLSFPLWILFVVLVLGGALLAAGASWLAGRHLRCQPDENDVGVAIFQMVGAIFSITLAFTISAVYEEFENARNNVSQESNAIVTLLRLSKELPEPQSSTLQAALHTYTQQVVEREWPLMMNGQPSDEVSKALHQLWNLQRDLPENNHTQQVLEQRVYENLQNLTGHRRIRIFDSREQLAPMMWGLLLGGGFITVAFAISLRTGNNRSQALMVGSLAAAICFCLLLVMALDSPFSGSLQVTPDAFDEALKLFQDDL</sequence>
<protein>
    <recommendedName>
        <fullName evidence="4">DUF4239 domain-containing protein</fullName>
    </recommendedName>
</protein>
<proteinExistence type="predicted"/>
<feature type="transmembrane region" description="Helical" evidence="1">
    <location>
        <begin position="214"/>
        <end position="233"/>
    </location>
</feature>
<reference evidence="2" key="2">
    <citation type="submission" date="2023-01" db="EMBL/GenBank/DDBJ databases">
        <authorList>
            <person name="Sun Q."/>
            <person name="Evtushenko L."/>
        </authorList>
    </citation>
    <scope>NUCLEOTIDE SEQUENCE</scope>
    <source>
        <strain evidence="2">VKM B-2935</strain>
    </source>
</reference>
<evidence type="ECO:0000256" key="1">
    <source>
        <dbReference type="SAM" id="Phobius"/>
    </source>
</evidence>
<feature type="transmembrane region" description="Helical" evidence="1">
    <location>
        <begin position="12"/>
        <end position="33"/>
    </location>
</feature>
<evidence type="ECO:0000313" key="3">
    <source>
        <dbReference type="Proteomes" id="UP001143328"/>
    </source>
</evidence>
<accession>A0A9W6NGN7</accession>
<dbReference type="Pfam" id="PF14023">
    <property type="entry name" value="Bestrophin-like"/>
    <property type="match status" value="1"/>
</dbReference>
<keyword evidence="3" id="KW-1185">Reference proteome</keyword>
<dbReference type="EMBL" id="BSFN01000016">
    <property type="protein sequence ID" value="GLK90999.1"/>
    <property type="molecule type" value="Genomic_DNA"/>
</dbReference>
<keyword evidence="1" id="KW-0812">Transmembrane</keyword>
<evidence type="ECO:0000313" key="2">
    <source>
        <dbReference type="EMBL" id="GLK90999.1"/>
    </source>
</evidence>
<dbReference type="RefSeq" id="WP_271197239.1">
    <property type="nucleotide sequence ID" value="NZ_BSFN01000016.1"/>
</dbReference>
<dbReference type="InterPro" id="IPR025333">
    <property type="entry name" value="DUF4239"/>
</dbReference>
<dbReference type="Proteomes" id="UP001143328">
    <property type="component" value="Unassembled WGS sequence"/>
</dbReference>
<dbReference type="AlphaFoldDB" id="A0A9W6NGN7"/>
<evidence type="ECO:0008006" key="4">
    <source>
        <dbReference type="Google" id="ProtNLM"/>
    </source>
</evidence>
<comment type="caution">
    <text evidence="2">The sequence shown here is derived from an EMBL/GenBank/DDBJ whole genome shotgun (WGS) entry which is preliminary data.</text>
</comment>
<feature type="transmembrane region" description="Helical" evidence="1">
    <location>
        <begin position="45"/>
        <end position="69"/>
    </location>
</feature>
<organism evidence="2 3">
    <name type="scientific">Pseudomonas turukhanskensis</name>
    <dbReference type="NCBI Taxonomy" id="1806536"/>
    <lineage>
        <taxon>Bacteria</taxon>
        <taxon>Pseudomonadati</taxon>
        <taxon>Pseudomonadota</taxon>
        <taxon>Gammaproteobacteria</taxon>
        <taxon>Pseudomonadales</taxon>
        <taxon>Pseudomonadaceae</taxon>
        <taxon>Pseudomonas</taxon>
    </lineage>
</organism>
<reference evidence="2" key="1">
    <citation type="journal article" date="2014" name="Int. J. Syst. Evol. Microbiol.">
        <title>Complete genome sequence of Corynebacterium casei LMG S-19264T (=DSM 44701T), isolated from a smear-ripened cheese.</title>
        <authorList>
            <consortium name="US DOE Joint Genome Institute (JGI-PGF)"/>
            <person name="Walter F."/>
            <person name="Albersmeier A."/>
            <person name="Kalinowski J."/>
            <person name="Ruckert C."/>
        </authorList>
    </citation>
    <scope>NUCLEOTIDE SEQUENCE</scope>
    <source>
        <strain evidence="2">VKM B-2935</strain>
    </source>
</reference>
<keyword evidence="1" id="KW-0472">Membrane</keyword>